<reference evidence="2" key="1">
    <citation type="submission" date="2020-02" db="EMBL/GenBank/DDBJ databases">
        <authorList>
            <person name="Meier V. D."/>
        </authorList>
    </citation>
    <scope>NUCLEOTIDE SEQUENCE</scope>
    <source>
        <strain evidence="2">AVDCRST_MAG02</strain>
    </source>
</reference>
<proteinExistence type="predicted"/>
<feature type="compositionally biased region" description="Basic and acidic residues" evidence="1">
    <location>
        <begin position="70"/>
        <end position="84"/>
    </location>
</feature>
<dbReference type="AlphaFoldDB" id="A0A6J4QKT1"/>
<evidence type="ECO:0000256" key="1">
    <source>
        <dbReference type="SAM" id="MobiDB-lite"/>
    </source>
</evidence>
<feature type="compositionally biased region" description="Basic and acidic residues" evidence="1">
    <location>
        <begin position="1"/>
        <end position="26"/>
    </location>
</feature>
<feature type="non-terminal residue" evidence="2">
    <location>
        <position position="1"/>
    </location>
</feature>
<accession>A0A6J4QKT1</accession>
<feature type="non-terminal residue" evidence="2">
    <location>
        <position position="126"/>
    </location>
</feature>
<name>A0A6J4QKT1_9ACTN</name>
<organism evidence="2">
    <name type="scientific">uncultured Rubrobacteraceae bacterium</name>
    <dbReference type="NCBI Taxonomy" id="349277"/>
    <lineage>
        <taxon>Bacteria</taxon>
        <taxon>Bacillati</taxon>
        <taxon>Actinomycetota</taxon>
        <taxon>Rubrobacteria</taxon>
        <taxon>Rubrobacterales</taxon>
        <taxon>Rubrobacteraceae</taxon>
        <taxon>environmental samples</taxon>
    </lineage>
</organism>
<feature type="compositionally biased region" description="Basic residues" evidence="1">
    <location>
        <begin position="51"/>
        <end position="62"/>
    </location>
</feature>
<dbReference type="EMBL" id="CADCVH010000011">
    <property type="protein sequence ID" value="CAA9446448.1"/>
    <property type="molecule type" value="Genomic_DNA"/>
</dbReference>
<gene>
    <name evidence="2" type="ORF">AVDCRST_MAG02-294</name>
</gene>
<feature type="region of interest" description="Disordered" evidence="1">
    <location>
        <begin position="1"/>
        <end position="109"/>
    </location>
</feature>
<protein>
    <submittedName>
        <fullName evidence="2">Uncharacterized protein</fullName>
    </submittedName>
</protein>
<sequence>GDGRPRPRRRPDGRDARGRPPGGDRLRRLRRGPRPREREAGRGPGAPLRQAGRRRGQRRRGVRPAGAAGRHGERLHPLRADGVRGRGILRPCGLASHGPDADRGAGGVGRRPFLLHHGVRLREAAV</sequence>
<evidence type="ECO:0000313" key="2">
    <source>
        <dbReference type="EMBL" id="CAA9446448.1"/>
    </source>
</evidence>